<accession>A0ABS2Q1L4</accession>
<protein>
    <submittedName>
        <fullName evidence="2">N-acetylglucosamine kinase-like BadF-type ATPase</fullName>
    </submittedName>
</protein>
<dbReference type="InterPro" id="IPR052519">
    <property type="entry name" value="Euk-type_GlcNAc_Kinase"/>
</dbReference>
<dbReference type="SUPFAM" id="SSF53067">
    <property type="entry name" value="Actin-like ATPase domain"/>
    <property type="match status" value="1"/>
</dbReference>
<dbReference type="Pfam" id="PF01869">
    <property type="entry name" value="BcrAD_BadFG"/>
    <property type="match status" value="1"/>
</dbReference>
<evidence type="ECO:0000259" key="1">
    <source>
        <dbReference type="Pfam" id="PF01869"/>
    </source>
</evidence>
<sequence length="267" mass="29156">MRLMEEEQAAGLDTRSDYTAVSKIVRDSFQLSGIEVNDMVLENDGHITLYGILGHRPGVLAVSGTGSIVWGKAKGGASLRVGGWGHRISDDGSGYFIGLEALRHIFRSIDGQDPPSGIRQVVLETLQLSTTDDLLTWINGTAYSVEKVASITPSIFKLAHERDPAANGILQKAGQHLAHACITAIQKCHLDEDHFELIAVGSVLQKDALVLEAMLHAIKENYKDFTVRQLESEPIYCALLYGLRCLNGCNNDAMTRFIAPCFMVCDV</sequence>
<organism evidence="2 3">
    <name type="scientific">Scopulibacillus daqui</name>
    <dbReference type="NCBI Taxonomy" id="1469162"/>
    <lineage>
        <taxon>Bacteria</taxon>
        <taxon>Bacillati</taxon>
        <taxon>Bacillota</taxon>
        <taxon>Bacilli</taxon>
        <taxon>Bacillales</taxon>
        <taxon>Sporolactobacillaceae</taxon>
        <taxon>Scopulibacillus</taxon>
    </lineage>
</organism>
<reference evidence="2 3" key="1">
    <citation type="submission" date="2021-01" db="EMBL/GenBank/DDBJ databases">
        <title>Genomic Encyclopedia of Type Strains, Phase IV (KMG-IV): sequencing the most valuable type-strain genomes for metagenomic binning, comparative biology and taxonomic classification.</title>
        <authorList>
            <person name="Goeker M."/>
        </authorList>
    </citation>
    <scope>NUCLEOTIDE SEQUENCE [LARGE SCALE GENOMIC DNA]</scope>
    <source>
        <strain evidence="2 3">DSM 28236</strain>
    </source>
</reference>
<evidence type="ECO:0000313" key="2">
    <source>
        <dbReference type="EMBL" id="MBM7646186.1"/>
    </source>
</evidence>
<dbReference type="EMBL" id="JAFBER010000017">
    <property type="protein sequence ID" value="MBM7646186.1"/>
    <property type="molecule type" value="Genomic_DNA"/>
</dbReference>
<name>A0ABS2Q1L4_9BACL</name>
<keyword evidence="3" id="KW-1185">Reference proteome</keyword>
<dbReference type="PANTHER" id="PTHR43190:SF3">
    <property type="entry name" value="N-ACETYL-D-GLUCOSAMINE KINASE"/>
    <property type="match status" value="1"/>
</dbReference>
<comment type="caution">
    <text evidence="2">The sequence shown here is derived from an EMBL/GenBank/DDBJ whole genome shotgun (WGS) entry which is preliminary data.</text>
</comment>
<gene>
    <name evidence="2" type="ORF">JOD45_002412</name>
</gene>
<evidence type="ECO:0000313" key="3">
    <source>
        <dbReference type="Proteomes" id="UP000808914"/>
    </source>
</evidence>
<dbReference type="Gene3D" id="3.30.420.40">
    <property type="match status" value="1"/>
</dbReference>
<dbReference type="CDD" id="cd24007">
    <property type="entry name" value="ASKHA_NBD_eukNAGK-like"/>
    <property type="match status" value="1"/>
</dbReference>
<dbReference type="InterPro" id="IPR002731">
    <property type="entry name" value="ATPase_BadF"/>
</dbReference>
<dbReference type="Proteomes" id="UP000808914">
    <property type="component" value="Unassembled WGS sequence"/>
</dbReference>
<proteinExistence type="predicted"/>
<feature type="domain" description="ATPase BadF/BadG/BcrA/BcrD type" evidence="1">
    <location>
        <begin position="27"/>
        <end position="240"/>
    </location>
</feature>
<dbReference type="InterPro" id="IPR043129">
    <property type="entry name" value="ATPase_NBD"/>
</dbReference>
<dbReference type="PANTHER" id="PTHR43190">
    <property type="entry name" value="N-ACETYL-D-GLUCOSAMINE KINASE"/>
    <property type="match status" value="1"/>
</dbReference>